<dbReference type="InterPro" id="IPR016035">
    <property type="entry name" value="Acyl_Trfase/lysoPLipase"/>
</dbReference>
<accession>A4BH15</accession>
<dbReference type="SUPFAM" id="SSF52151">
    <property type="entry name" value="FabD/lysophospholipase-like"/>
    <property type="match status" value="1"/>
</dbReference>
<dbReference type="HOGENOM" id="CLU_813289_0_0_6"/>
<reference evidence="1 2" key="1">
    <citation type="submission" date="2006-02" db="EMBL/GenBank/DDBJ databases">
        <authorList>
            <person name="Pinhassi J."/>
            <person name="Pedros-Alio C."/>
            <person name="Ferriera S."/>
            <person name="Johnson J."/>
            <person name="Kravitz S."/>
            <person name="Halpern A."/>
            <person name="Remington K."/>
            <person name="Beeson K."/>
            <person name="Tran B."/>
            <person name="Rogers Y.-H."/>
            <person name="Friedman R."/>
            <person name="Venter J.C."/>
        </authorList>
    </citation>
    <scope>NUCLEOTIDE SEQUENCE [LARGE SCALE GENOMIC DNA]</scope>
    <source>
        <strain evidence="1 2">MED297</strain>
    </source>
</reference>
<protein>
    <recommendedName>
        <fullName evidence="3">PNPLA domain-containing protein</fullName>
    </recommendedName>
</protein>
<sequence>MRPIQIFAGEHALSHIKRHGLKPTDIRVIMGASGGPKWFVLSHLDRYLVQHWLPEATHQVDLIGSSIGAWRMSAYAGADPLKAIEHLEDHYLNQRYDGKPTVREVSQSVHDVLDGFMRLDDIEHHAQRKLHIVSARSKGPSALEQKHMQTAVFTAVATGNLISRHSLPLWFDRTIFHSDGGQLPVANWDRFRTHQVTLTRENYRDALLSSGAIPVVIEGVRSPAGAPSGLYRDGGMVDYHFDLPIKPDNGLVLYPHFMPMLKPGWFDKPLSWRKVSADHYSHTVVVTPSREFVDALPYHKIPDRKDFEKLDNDTRIRYWRTVIDRNQAIADAFHDWTSQGAPIDDVEPITAIAR</sequence>
<dbReference type="EMBL" id="AAOE01000019">
    <property type="protein sequence ID" value="EAR08514.1"/>
    <property type="molecule type" value="Genomic_DNA"/>
</dbReference>
<evidence type="ECO:0008006" key="3">
    <source>
        <dbReference type="Google" id="ProtNLM"/>
    </source>
</evidence>
<dbReference type="AlphaFoldDB" id="A4BH15"/>
<dbReference type="RefSeq" id="WP_008043042.1">
    <property type="nucleotide sequence ID" value="NZ_CH724150.1"/>
</dbReference>
<dbReference type="STRING" id="314283.MED297_14870"/>
<dbReference type="Proteomes" id="UP000005953">
    <property type="component" value="Unassembled WGS sequence"/>
</dbReference>
<keyword evidence="2" id="KW-1185">Reference proteome</keyword>
<gene>
    <name evidence="1" type="ORF">MED297_14870</name>
</gene>
<proteinExistence type="predicted"/>
<comment type="caution">
    <text evidence="1">The sequence shown here is derived from an EMBL/GenBank/DDBJ whole genome shotgun (WGS) entry which is preliminary data.</text>
</comment>
<evidence type="ECO:0000313" key="2">
    <source>
        <dbReference type="Proteomes" id="UP000005953"/>
    </source>
</evidence>
<evidence type="ECO:0000313" key="1">
    <source>
        <dbReference type="EMBL" id="EAR08514.1"/>
    </source>
</evidence>
<dbReference type="OrthoDB" id="8586159at2"/>
<name>A4BH15_9GAMM</name>
<organism evidence="1 2">
    <name type="scientific">Reinekea blandensis MED297</name>
    <dbReference type="NCBI Taxonomy" id="314283"/>
    <lineage>
        <taxon>Bacteria</taxon>
        <taxon>Pseudomonadati</taxon>
        <taxon>Pseudomonadota</taxon>
        <taxon>Gammaproteobacteria</taxon>
        <taxon>Oceanospirillales</taxon>
        <taxon>Saccharospirillaceae</taxon>
        <taxon>Reinekea</taxon>
    </lineage>
</organism>